<reference evidence="1 2" key="1">
    <citation type="journal article" date="2015" name="Genome Biol. Evol.">
        <title>The genome of winter moth (Operophtera brumata) provides a genomic perspective on sexual dimorphism and phenology.</title>
        <authorList>
            <person name="Derks M.F."/>
            <person name="Smit S."/>
            <person name="Salis L."/>
            <person name="Schijlen E."/>
            <person name="Bossers A."/>
            <person name="Mateman C."/>
            <person name="Pijl A.S."/>
            <person name="de Ridder D."/>
            <person name="Groenen M.A."/>
            <person name="Visser M.E."/>
            <person name="Megens H.J."/>
        </authorList>
    </citation>
    <scope>NUCLEOTIDE SEQUENCE [LARGE SCALE GENOMIC DNA]</scope>
    <source>
        <strain evidence="1">WM2013NL</strain>
        <tissue evidence="1">Head and thorax</tissue>
    </source>
</reference>
<dbReference type="InterPro" id="IPR052055">
    <property type="entry name" value="Hepadnavirus_pol/RT"/>
</dbReference>
<organism evidence="1 2">
    <name type="scientific">Operophtera brumata</name>
    <name type="common">Winter moth</name>
    <name type="synonym">Phalaena brumata</name>
    <dbReference type="NCBI Taxonomy" id="104452"/>
    <lineage>
        <taxon>Eukaryota</taxon>
        <taxon>Metazoa</taxon>
        <taxon>Ecdysozoa</taxon>
        <taxon>Arthropoda</taxon>
        <taxon>Hexapoda</taxon>
        <taxon>Insecta</taxon>
        <taxon>Pterygota</taxon>
        <taxon>Neoptera</taxon>
        <taxon>Endopterygota</taxon>
        <taxon>Lepidoptera</taxon>
        <taxon>Glossata</taxon>
        <taxon>Ditrysia</taxon>
        <taxon>Geometroidea</taxon>
        <taxon>Geometridae</taxon>
        <taxon>Larentiinae</taxon>
        <taxon>Operophtera</taxon>
    </lineage>
</organism>
<dbReference type="PANTHER" id="PTHR33050:SF7">
    <property type="entry name" value="RIBONUCLEASE H"/>
    <property type="match status" value="1"/>
</dbReference>
<evidence type="ECO:0000313" key="2">
    <source>
        <dbReference type="Proteomes" id="UP000037510"/>
    </source>
</evidence>
<dbReference type="CDD" id="cd09275">
    <property type="entry name" value="RNase_HI_RT_DIRS1"/>
    <property type="match status" value="1"/>
</dbReference>
<gene>
    <name evidence="1" type="ORF">OBRU01_03894</name>
</gene>
<proteinExistence type="predicted"/>
<dbReference type="AlphaFoldDB" id="A0A0L7LPT6"/>
<evidence type="ECO:0000313" key="1">
    <source>
        <dbReference type="EMBL" id="KOB77533.1"/>
    </source>
</evidence>
<dbReference type="STRING" id="104452.A0A0L7LPT6"/>
<dbReference type="EMBL" id="JTDY01000362">
    <property type="protein sequence ID" value="KOB77533.1"/>
    <property type="molecule type" value="Genomic_DNA"/>
</dbReference>
<protein>
    <submittedName>
        <fullName evidence="1">Putative transposon Ty3-I Gag-Pol polyprotein</fullName>
    </submittedName>
</protein>
<name>A0A0L7LPT6_OPEBR</name>
<accession>A0A0L7LPT6</accession>
<dbReference type="Proteomes" id="UP000037510">
    <property type="component" value="Unassembled WGS sequence"/>
</dbReference>
<dbReference type="PANTHER" id="PTHR33050">
    <property type="entry name" value="REVERSE TRANSCRIPTASE DOMAIN-CONTAINING PROTEIN"/>
    <property type="match status" value="1"/>
</dbReference>
<sequence>MLTVLKYLSQFGLFLSHSSVLLQCDNRSVVAYLRNEGGSRSAELMNLTYRIFEILDRFDIHLVTHHLPGRYISVADRFSRKIYTSQMARASRVDRQGVLEVGRSGSGLFASARAHVVPRDQRDPAAWRHNAFAWEWASGLAWVFPLPKLLPRDLMHLNRARAPPSAGEWNYNKKKKEKARKLGGPDLIIMFKASKKAPGIIRVLMVLIKN</sequence>
<keyword evidence="2" id="KW-1185">Reference proteome</keyword>
<comment type="caution">
    <text evidence="1">The sequence shown here is derived from an EMBL/GenBank/DDBJ whole genome shotgun (WGS) entry which is preliminary data.</text>
</comment>